<dbReference type="InterPro" id="IPR050678">
    <property type="entry name" value="DNA_Partitioning_ATPase"/>
</dbReference>
<protein>
    <submittedName>
        <fullName evidence="2">Unannotated protein</fullName>
    </submittedName>
</protein>
<sequence>MRTVAILANKGGTGKTSLTLGLASAAAHRGLSVLVVDLDPQGNATSILRSTVGATSVGDVLARPTKATIEQAIAPCEWDASIGEIDVLPSHPNIIRFDAWKGSGTLGKVKKALASIEGYDLAIIDCPPSLGALTREALTAAQRAIIVTTPTYFGAQGVQRALEEIVEIQQGVNPDLVLTGVVMNKVRSASDEHDFRVAEMVELVGAKNLLKPTMPERIAFQQAEGTGTPIQALGTLGSREVAKILDAYLDKVLR</sequence>
<dbReference type="PIRSF" id="PIRSF009320">
    <property type="entry name" value="Nuc_binding_HP_1000"/>
    <property type="match status" value="1"/>
</dbReference>
<dbReference type="AlphaFoldDB" id="A0A6J7EP82"/>
<reference evidence="2" key="1">
    <citation type="submission" date="2020-05" db="EMBL/GenBank/DDBJ databases">
        <authorList>
            <person name="Chiriac C."/>
            <person name="Salcher M."/>
            <person name="Ghai R."/>
            <person name="Kavagutti S V."/>
        </authorList>
    </citation>
    <scope>NUCLEOTIDE SEQUENCE</scope>
</reference>
<organism evidence="2">
    <name type="scientific">freshwater metagenome</name>
    <dbReference type="NCBI Taxonomy" id="449393"/>
    <lineage>
        <taxon>unclassified sequences</taxon>
        <taxon>metagenomes</taxon>
        <taxon>ecological metagenomes</taxon>
    </lineage>
</organism>
<gene>
    <name evidence="2" type="ORF">UFOPK3402_01745</name>
</gene>
<dbReference type="Pfam" id="PF13614">
    <property type="entry name" value="AAA_31"/>
    <property type="match status" value="1"/>
</dbReference>
<evidence type="ECO:0000259" key="1">
    <source>
        <dbReference type="Pfam" id="PF13614"/>
    </source>
</evidence>
<dbReference type="SUPFAM" id="SSF52540">
    <property type="entry name" value="P-loop containing nucleoside triphosphate hydrolases"/>
    <property type="match status" value="1"/>
</dbReference>
<dbReference type="PANTHER" id="PTHR13696:SF99">
    <property type="entry name" value="COBYRINIC ACID AC-DIAMIDE SYNTHASE"/>
    <property type="match status" value="1"/>
</dbReference>
<dbReference type="CDD" id="cd02042">
    <property type="entry name" value="ParAB_family"/>
    <property type="match status" value="1"/>
</dbReference>
<accession>A0A6J7EP82</accession>
<evidence type="ECO:0000313" key="2">
    <source>
        <dbReference type="EMBL" id="CAB4885372.1"/>
    </source>
</evidence>
<dbReference type="EMBL" id="CAFBLS010000268">
    <property type="protein sequence ID" value="CAB4885372.1"/>
    <property type="molecule type" value="Genomic_DNA"/>
</dbReference>
<name>A0A6J7EP82_9ZZZZ</name>
<dbReference type="InterPro" id="IPR027417">
    <property type="entry name" value="P-loop_NTPase"/>
</dbReference>
<dbReference type="PANTHER" id="PTHR13696">
    <property type="entry name" value="P-LOOP CONTAINING NUCLEOSIDE TRIPHOSPHATE HYDROLASE"/>
    <property type="match status" value="1"/>
</dbReference>
<dbReference type="Gene3D" id="3.40.50.300">
    <property type="entry name" value="P-loop containing nucleotide triphosphate hydrolases"/>
    <property type="match status" value="1"/>
</dbReference>
<proteinExistence type="predicted"/>
<dbReference type="InterPro" id="IPR025669">
    <property type="entry name" value="AAA_dom"/>
</dbReference>
<feature type="domain" description="AAA" evidence="1">
    <location>
        <begin position="1"/>
        <end position="176"/>
    </location>
</feature>